<feature type="signal peptide" evidence="9">
    <location>
        <begin position="1"/>
        <end position="23"/>
    </location>
</feature>
<feature type="domain" description="Peptidase M16 C-terminal" evidence="11">
    <location>
        <begin position="227"/>
        <end position="406"/>
    </location>
</feature>
<dbReference type="GO" id="GO:0006508">
    <property type="term" value="P:proteolysis"/>
    <property type="evidence" value="ECO:0007669"/>
    <property type="project" value="UniProtKB-KW"/>
</dbReference>
<evidence type="ECO:0000256" key="5">
    <source>
        <dbReference type="ARBA" id="ARBA00022801"/>
    </source>
</evidence>
<dbReference type="InterPro" id="IPR007863">
    <property type="entry name" value="Peptidase_M16_C"/>
</dbReference>
<keyword evidence="6" id="KW-0862">Zinc</keyword>
<evidence type="ECO:0000256" key="4">
    <source>
        <dbReference type="ARBA" id="ARBA00022723"/>
    </source>
</evidence>
<dbReference type="GO" id="GO:0004222">
    <property type="term" value="F:metalloendopeptidase activity"/>
    <property type="evidence" value="ECO:0007669"/>
    <property type="project" value="InterPro"/>
</dbReference>
<dbReference type="Pfam" id="PF05193">
    <property type="entry name" value="Peptidase_M16_C"/>
    <property type="match status" value="2"/>
</dbReference>
<gene>
    <name evidence="12" type="ORF">IPP15_02545</name>
</gene>
<sequence length="953" mass="107797">MYKFCIFIFFAITLTVACSPKIAQPKDATVCEPIGKPISAEKKMSSIPKDPSVRMGKLANGLTYYIKANHKPENRAELRVAVKAGSMQEDPDQQGLAHFIEHMAFNGTTHFSKNELVNYLESVGTRFGPDLNAYTSFDETVYMLQVRTDLQDQFDKGMLILRDWAGGVTFDDQEIDKERGVVISEWRSGLSPDQRMSQKSLPFEYYKSRYAERLPIGDPDIVKNAPYDVVRRFYKDWYRPDLMAVIVVGDFDIDKVEAQIKTQFGDLVAPSVMRSKEPETFPPHDETFAKVITDPEATNSGIQIAYKHKYTQVVNILDYRDRLVYNLYNRMLGRRLTEISRQSNPPFIFGYSGYGQDVGELATYSSFASAEAKNIQRAFKTLLEENQRVLLHGFTDTELEREKATLMRQAEQNVLEQDKQESGRIIGRLIANFLTDAPMPDAAQTLEMYKSLMPTITNFEISQLAPKWITDKNRVIIVTGPDKDKSILPDSVTLVTMLKDVSEEQIPAYVDIDVSAPLLPGSFPPKAVLNVTHDANLDVYHWEFANGVHVTAKPTTFKNDEILMSAYSPGGTSLYDLNKYPSARSASAVINSSGLGTFDATALDKKLSGLRVGVTPFIQERFEGLNGSSSVADKETMMQLIYSYVTAYRKDTVALNSYVSREKSRYMNLLANPQNWFFDKLAHITSSNNPRRGFPSMESYDKINMDDIISIYHDRFADVSDMDFFFVGNFDVDSLQLLTSRYLGALPGGGRKENWKDVGDRYPSGVVDSTFNRGEAPKSLVQIIFHGADTYNPDSAYVLQSLIDIARIKLREELREDKGGVYGVSVSGGQSKYPINQYSIQISFNADPPRTNELITAAKEVIAKMKMDIDPVDIEKITETQRQGRVKDLQQNQFWMGNFINSWMNGTDLAQQVQQAKLEERISRLNKDLLLRTARKYFNDKEVISLSMFPDKS</sequence>
<dbReference type="InterPro" id="IPR011249">
    <property type="entry name" value="Metalloenz_LuxS/M16"/>
</dbReference>
<evidence type="ECO:0000259" key="11">
    <source>
        <dbReference type="Pfam" id="PF05193"/>
    </source>
</evidence>
<keyword evidence="9" id="KW-0732">Signal</keyword>
<comment type="cofactor">
    <cofactor evidence="1">
        <name>Zn(2+)</name>
        <dbReference type="ChEBI" id="CHEBI:29105"/>
    </cofactor>
</comment>
<evidence type="ECO:0000313" key="12">
    <source>
        <dbReference type="EMBL" id="MBK9981298.1"/>
    </source>
</evidence>
<evidence type="ECO:0000259" key="10">
    <source>
        <dbReference type="Pfam" id="PF00675"/>
    </source>
</evidence>
<keyword evidence="4" id="KW-0479">Metal-binding</keyword>
<dbReference type="AlphaFoldDB" id="A0A9D7XRG9"/>
<keyword evidence="5" id="KW-0378">Hydrolase</keyword>
<dbReference type="InterPro" id="IPR011765">
    <property type="entry name" value="Pept_M16_N"/>
</dbReference>
<evidence type="ECO:0000256" key="9">
    <source>
        <dbReference type="SAM" id="SignalP"/>
    </source>
</evidence>
<dbReference type="PANTHER" id="PTHR43690">
    <property type="entry name" value="NARDILYSIN"/>
    <property type="match status" value="1"/>
</dbReference>
<evidence type="ECO:0000256" key="3">
    <source>
        <dbReference type="ARBA" id="ARBA00022670"/>
    </source>
</evidence>
<evidence type="ECO:0000313" key="13">
    <source>
        <dbReference type="Proteomes" id="UP000808337"/>
    </source>
</evidence>
<dbReference type="PANTHER" id="PTHR43690:SF34">
    <property type="entry name" value="ZINC PROTEASE PQQL-LIKE"/>
    <property type="match status" value="1"/>
</dbReference>
<dbReference type="PROSITE" id="PS51257">
    <property type="entry name" value="PROKAR_LIPOPROTEIN"/>
    <property type="match status" value="1"/>
</dbReference>
<evidence type="ECO:0000256" key="2">
    <source>
        <dbReference type="ARBA" id="ARBA00007261"/>
    </source>
</evidence>
<keyword evidence="3" id="KW-0645">Protease</keyword>
<accession>A0A9D7XRG9</accession>
<organism evidence="12 13">
    <name type="scientific">Candidatus Opimibacter skivensis</name>
    <dbReference type="NCBI Taxonomy" id="2982028"/>
    <lineage>
        <taxon>Bacteria</taxon>
        <taxon>Pseudomonadati</taxon>
        <taxon>Bacteroidota</taxon>
        <taxon>Saprospiria</taxon>
        <taxon>Saprospirales</taxon>
        <taxon>Saprospiraceae</taxon>
        <taxon>Candidatus Opimibacter</taxon>
    </lineage>
</organism>
<feature type="chain" id="PRO_5039401937" evidence="9">
    <location>
        <begin position="24"/>
        <end position="953"/>
    </location>
</feature>
<reference evidence="12 13" key="1">
    <citation type="submission" date="2020-10" db="EMBL/GenBank/DDBJ databases">
        <title>Connecting structure to function with the recovery of over 1000 high-quality activated sludge metagenome-assembled genomes encoding full-length rRNA genes using long-read sequencing.</title>
        <authorList>
            <person name="Singleton C.M."/>
            <person name="Petriglieri F."/>
            <person name="Kristensen J.M."/>
            <person name="Kirkegaard R.H."/>
            <person name="Michaelsen T.Y."/>
            <person name="Andersen M.H."/>
            <person name="Karst S.M."/>
            <person name="Dueholm M.S."/>
            <person name="Nielsen P.H."/>
            <person name="Albertsen M."/>
        </authorList>
    </citation>
    <scope>NUCLEOTIDE SEQUENCE [LARGE SCALE GENOMIC DNA]</scope>
    <source>
        <strain evidence="12">Ribe_18-Q3-R11-54_MAXAC.273</strain>
    </source>
</reference>
<evidence type="ECO:0000256" key="7">
    <source>
        <dbReference type="ARBA" id="ARBA00023049"/>
    </source>
</evidence>
<evidence type="ECO:0000256" key="8">
    <source>
        <dbReference type="RuleBase" id="RU004447"/>
    </source>
</evidence>
<protein>
    <submittedName>
        <fullName evidence="12">Insulinase family protein</fullName>
    </submittedName>
</protein>
<name>A0A9D7XRG9_9BACT</name>
<dbReference type="GO" id="GO:0046872">
    <property type="term" value="F:metal ion binding"/>
    <property type="evidence" value="ECO:0007669"/>
    <property type="project" value="UniProtKB-KW"/>
</dbReference>
<comment type="similarity">
    <text evidence="2 8">Belongs to the peptidase M16 family.</text>
</comment>
<evidence type="ECO:0000256" key="1">
    <source>
        <dbReference type="ARBA" id="ARBA00001947"/>
    </source>
</evidence>
<proteinExistence type="inferred from homology"/>
<dbReference type="Gene3D" id="3.30.830.10">
    <property type="entry name" value="Metalloenzyme, LuxS/M16 peptidase-like"/>
    <property type="match status" value="4"/>
</dbReference>
<dbReference type="SUPFAM" id="SSF63411">
    <property type="entry name" value="LuxS/MPP-like metallohydrolase"/>
    <property type="match status" value="4"/>
</dbReference>
<evidence type="ECO:0000256" key="6">
    <source>
        <dbReference type="ARBA" id="ARBA00022833"/>
    </source>
</evidence>
<dbReference type="Proteomes" id="UP000808337">
    <property type="component" value="Unassembled WGS sequence"/>
</dbReference>
<dbReference type="PROSITE" id="PS00143">
    <property type="entry name" value="INSULINASE"/>
    <property type="match status" value="1"/>
</dbReference>
<dbReference type="Pfam" id="PF00675">
    <property type="entry name" value="Peptidase_M16"/>
    <property type="match status" value="1"/>
</dbReference>
<dbReference type="InterPro" id="IPR050626">
    <property type="entry name" value="Peptidase_M16"/>
</dbReference>
<feature type="domain" description="Peptidase M16 C-terminal" evidence="11">
    <location>
        <begin position="702"/>
        <end position="877"/>
    </location>
</feature>
<feature type="domain" description="Peptidase M16 N-terminal" evidence="10">
    <location>
        <begin position="69"/>
        <end position="187"/>
    </location>
</feature>
<comment type="caution">
    <text evidence="12">The sequence shown here is derived from an EMBL/GenBank/DDBJ whole genome shotgun (WGS) entry which is preliminary data.</text>
</comment>
<keyword evidence="7" id="KW-0482">Metalloprotease</keyword>
<dbReference type="EMBL" id="JADKGY010000001">
    <property type="protein sequence ID" value="MBK9981298.1"/>
    <property type="molecule type" value="Genomic_DNA"/>
</dbReference>
<dbReference type="InterPro" id="IPR001431">
    <property type="entry name" value="Pept_M16_Zn_BS"/>
</dbReference>